<gene>
    <name evidence="1" type="ORF">METZ01_LOCUS82556</name>
</gene>
<feature type="non-terminal residue" evidence="1">
    <location>
        <position position="53"/>
    </location>
</feature>
<reference evidence="1" key="1">
    <citation type="submission" date="2018-05" db="EMBL/GenBank/DDBJ databases">
        <authorList>
            <person name="Lanie J.A."/>
            <person name="Ng W.-L."/>
            <person name="Kazmierczak K.M."/>
            <person name="Andrzejewski T.M."/>
            <person name="Davidsen T.M."/>
            <person name="Wayne K.J."/>
            <person name="Tettelin H."/>
            <person name="Glass J.I."/>
            <person name="Rusch D."/>
            <person name="Podicherti R."/>
            <person name="Tsui H.-C.T."/>
            <person name="Winkler M.E."/>
        </authorList>
    </citation>
    <scope>NUCLEOTIDE SEQUENCE</scope>
</reference>
<proteinExistence type="predicted"/>
<dbReference type="EMBL" id="UINC01006798">
    <property type="protein sequence ID" value="SVA29702.1"/>
    <property type="molecule type" value="Genomic_DNA"/>
</dbReference>
<name>A0A381UNH0_9ZZZZ</name>
<dbReference type="AlphaFoldDB" id="A0A381UNH0"/>
<protein>
    <recommendedName>
        <fullName evidence="2">ABM domain-containing protein</fullName>
    </recommendedName>
</protein>
<sequence length="53" mass="6051">MSYRITDVSFDPSKIDEFYAYADTLRDQLKAVNGLQFVHVIDVDEGQSVIIAR</sequence>
<accession>A0A381UNH0</accession>
<evidence type="ECO:0008006" key="2">
    <source>
        <dbReference type="Google" id="ProtNLM"/>
    </source>
</evidence>
<organism evidence="1">
    <name type="scientific">marine metagenome</name>
    <dbReference type="NCBI Taxonomy" id="408172"/>
    <lineage>
        <taxon>unclassified sequences</taxon>
        <taxon>metagenomes</taxon>
        <taxon>ecological metagenomes</taxon>
    </lineage>
</organism>
<evidence type="ECO:0000313" key="1">
    <source>
        <dbReference type="EMBL" id="SVA29702.1"/>
    </source>
</evidence>